<evidence type="ECO:0000313" key="2">
    <source>
        <dbReference type="Proteomes" id="UP000189681"/>
    </source>
</evidence>
<comment type="caution">
    <text evidence="1">The sequence shown here is derived from an EMBL/GenBank/DDBJ whole genome shotgun (WGS) entry which is preliminary data.</text>
</comment>
<dbReference type="EMBL" id="AYTS01000116">
    <property type="protein sequence ID" value="OOP55792.1"/>
    <property type="molecule type" value="Genomic_DNA"/>
</dbReference>
<dbReference type="AlphaFoldDB" id="A0A1V4ARP4"/>
<name>A0A1V4ARP4_9BACT</name>
<organism evidence="1 2">
    <name type="scientific">Candidatus Brocadia carolinensis</name>
    <dbReference type="NCBI Taxonomy" id="1004156"/>
    <lineage>
        <taxon>Bacteria</taxon>
        <taxon>Pseudomonadati</taxon>
        <taxon>Planctomycetota</taxon>
        <taxon>Candidatus Brocadiia</taxon>
        <taxon>Candidatus Brocadiales</taxon>
        <taxon>Candidatus Brocadiaceae</taxon>
        <taxon>Candidatus Brocadia</taxon>
    </lineage>
</organism>
<accession>A0A1V4ARP4</accession>
<reference evidence="1 2" key="1">
    <citation type="journal article" date="2017" name="Water Res.">
        <title>Discovery and metagenomic analysis of an anammox bacterial enrichment related to Candidatus "Brocadia caroliniensis" in a full-scale glycerol-fed nitritation-denitritation separate centrate treatment process.</title>
        <authorList>
            <person name="Park H."/>
            <person name="Brotto A.C."/>
            <person name="van Loosdrecht M.C."/>
            <person name="Chandran K."/>
        </authorList>
    </citation>
    <scope>NUCLEOTIDE SEQUENCE [LARGE SCALE GENOMIC DNA]</scope>
    <source>
        <strain evidence="1">26THWARD</strain>
    </source>
</reference>
<sequence>MMNPLSDYSDYEEMDSKFIIPQGLDLKLRSAPSGIDFDFAKFFIVRAWHGRSTRQSTRSQWKCDNDK</sequence>
<evidence type="ECO:0000313" key="1">
    <source>
        <dbReference type="EMBL" id="OOP55792.1"/>
    </source>
</evidence>
<dbReference type="Proteomes" id="UP000189681">
    <property type="component" value="Unassembled WGS sequence"/>
</dbReference>
<dbReference type="STRING" id="1004156.AYP45_12765"/>
<proteinExistence type="predicted"/>
<protein>
    <submittedName>
        <fullName evidence="1">Uncharacterized protein</fullName>
    </submittedName>
</protein>
<gene>
    <name evidence="1" type="ORF">AYP45_12765</name>
</gene>